<evidence type="ECO:0000256" key="5">
    <source>
        <dbReference type="ARBA" id="ARBA00022989"/>
    </source>
</evidence>
<evidence type="ECO:0000256" key="2">
    <source>
        <dbReference type="ARBA" id="ARBA00010792"/>
    </source>
</evidence>
<dbReference type="Proteomes" id="UP000647172">
    <property type="component" value="Unassembled WGS sequence"/>
</dbReference>
<comment type="caution">
    <text evidence="7">Lacks conserved residue(s) required for the propagation of feature annotation.</text>
</comment>
<organism evidence="10 11">
    <name type="scientific">Actinoplanes nipponensis</name>
    <dbReference type="NCBI Taxonomy" id="135950"/>
    <lineage>
        <taxon>Bacteria</taxon>
        <taxon>Bacillati</taxon>
        <taxon>Actinomycetota</taxon>
        <taxon>Actinomycetes</taxon>
        <taxon>Micromonosporales</taxon>
        <taxon>Micromonosporaceae</taxon>
        <taxon>Actinoplanes</taxon>
    </lineage>
</organism>
<dbReference type="EMBL" id="BOMQ01000045">
    <property type="protein sequence ID" value="GIE50123.1"/>
    <property type="molecule type" value="Genomic_DNA"/>
</dbReference>
<comment type="caution">
    <text evidence="10">The sequence shown here is derived from an EMBL/GenBank/DDBJ whole genome shotgun (WGS) entry which is preliminary data.</text>
</comment>
<dbReference type="Pfam" id="PF09335">
    <property type="entry name" value="VTT_dom"/>
    <property type="match status" value="1"/>
</dbReference>
<dbReference type="GO" id="GO:0005886">
    <property type="term" value="C:plasma membrane"/>
    <property type="evidence" value="ECO:0007669"/>
    <property type="project" value="UniProtKB-SubCell"/>
</dbReference>
<keyword evidence="11" id="KW-1185">Reference proteome</keyword>
<dbReference type="AlphaFoldDB" id="A0A919JI80"/>
<keyword evidence="5 7" id="KW-1133">Transmembrane helix</keyword>
<evidence type="ECO:0000259" key="9">
    <source>
        <dbReference type="Pfam" id="PF09335"/>
    </source>
</evidence>
<feature type="transmembrane region" description="Helical" evidence="7">
    <location>
        <begin position="162"/>
        <end position="183"/>
    </location>
</feature>
<comment type="similarity">
    <text evidence="2 7">Belongs to the DedA family.</text>
</comment>
<name>A0A919JI80_9ACTN</name>
<sequence length="222" mass="23339">MVPVVPIQAIMITSGALTVYGNLSLPAVIAVGALGMFTGDSIAFVLGRTAGNVGGHWLSGRLSALRQRFAPKNDHGDKPESKTRRAAERFTRGLRKPGPLVLLLCRFVPGGRMAAGYHAGRSGYPIKLFVIYDGAAALGWATYGGLVGHVGGTAITQSAWRLFAIAACAAVIFGTAGWILALFGGRKDADDGDDTDDAEEPEPRDEPQTDQRPALRRSGPPA</sequence>
<dbReference type="InterPro" id="IPR032818">
    <property type="entry name" value="DedA-like"/>
</dbReference>
<keyword evidence="6 7" id="KW-0472">Membrane</keyword>
<evidence type="ECO:0000256" key="8">
    <source>
        <dbReference type="SAM" id="MobiDB-lite"/>
    </source>
</evidence>
<evidence type="ECO:0000256" key="3">
    <source>
        <dbReference type="ARBA" id="ARBA00022475"/>
    </source>
</evidence>
<evidence type="ECO:0000313" key="11">
    <source>
        <dbReference type="Proteomes" id="UP000647172"/>
    </source>
</evidence>
<evidence type="ECO:0000256" key="6">
    <source>
        <dbReference type="ARBA" id="ARBA00023136"/>
    </source>
</evidence>
<keyword evidence="4 7" id="KW-0812">Transmembrane</keyword>
<dbReference type="PANTHER" id="PTHR30353">
    <property type="entry name" value="INNER MEMBRANE PROTEIN DEDA-RELATED"/>
    <property type="match status" value="1"/>
</dbReference>
<evidence type="ECO:0000313" key="10">
    <source>
        <dbReference type="EMBL" id="GIE50123.1"/>
    </source>
</evidence>
<evidence type="ECO:0000256" key="4">
    <source>
        <dbReference type="ARBA" id="ARBA00022692"/>
    </source>
</evidence>
<feature type="compositionally biased region" description="Acidic residues" evidence="8">
    <location>
        <begin position="190"/>
        <end position="203"/>
    </location>
</feature>
<evidence type="ECO:0000256" key="1">
    <source>
        <dbReference type="ARBA" id="ARBA00004651"/>
    </source>
</evidence>
<evidence type="ECO:0000256" key="7">
    <source>
        <dbReference type="RuleBase" id="RU367016"/>
    </source>
</evidence>
<accession>A0A919JI80</accession>
<dbReference type="InterPro" id="IPR032816">
    <property type="entry name" value="VTT_dom"/>
</dbReference>
<protein>
    <recommendedName>
        <fullName evidence="9">VTT domain-containing protein</fullName>
    </recommendedName>
</protein>
<feature type="transmembrane region" description="Helical" evidence="7">
    <location>
        <begin position="129"/>
        <end position="150"/>
    </location>
</feature>
<feature type="domain" description="VTT" evidence="9">
    <location>
        <begin position="5"/>
        <end position="143"/>
    </location>
</feature>
<comment type="subcellular location">
    <subcellularLocation>
        <location evidence="1 7">Cell membrane</location>
        <topology evidence="1 7">Multi-pass membrane protein</topology>
    </subcellularLocation>
</comment>
<reference evidence="10" key="1">
    <citation type="submission" date="2021-01" db="EMBL/GenBank/DDBJ databases">
        <title>Whole genome shotgun sequence of Actinoplanes nipponensis NBRC 14063.</title>
        <authorList>
            <person name="Komaki H."/>
            <person name="Tamura T."/>
        </authorList>
    </citation>
    <scope>NUCLEOTIDE SEQUENCE</scope>
    <source>
        <strain evidence="10">NBRC 14063</strain>
    </source>
</reference>
<gene>
    <name evidence="10" type="ORF">Ani05nite_36570</name>
</gene>
<proteinExistence type="inferred from homology"/>
<dbReference type="PANTHER" id="PTHR30353:SF15">
    <property type="entry name" value="INNER MEMBRANE PROTEIN YABI"/>
    <property type="match status" value="1"/>
</dbReference>
<feature type="region of interest" description="Disordered" evidence="8">
    <location>
        <begin position="186"/>
        <end position="222"/>
    </location>
</feature>
<keyword evidence="3 7" id="KW-1003">Cell membrane</keyword>